<dbReference type="GO" id="GO:0005655">
    <property type="term" value="C:nucleolar ribonuclease P complex"/>
    <property type="evidence" value="ECO:0007669"/>
    <property type="project" value="TreeGrafter"/>
</dbReference>
<sequence length="196" mass="21655">MAQADQNELRARFLQEAAHLLAISSPVTSAFLGSARNRLIEDTEIEVPSKETDAFRREICGACGNVMIPGWSCKTSSRTPSIGPRTKEKNGTKEPTKLDKSIAYACLRCHRETVQTLQPKPRRQVRKTKTRVGPQPPAVLHTRESREEVDNIVPKTANAGSKERRKARKGGLQAMLAKNKTQMSGLGGLDLMDFAM</sequence>
<dbReference type="OrthoDB" id="438080at2759"/>
<dbReference type="AlphaFoldDB" id="A0A6A5SXM2"/>
<evidence type="ECO:0000313" key="3">
    <source>
        <dbReference type="Proteomes" id="UP000800038"/>
    </source>
</evidence>
<dbReference type="PANTHER" id="PTHR14742">
    <property type="entry name" value="RIBONUCLEASE P SUBUNIT P21"/>
    <property type="match status" value="1"/>
</dbReference>
<dbReference type="GO" id="GO:0008033">
    <property type="term" value="P:tRNA processing"/>
    <property type="evidence" value="ECO:0007669"/>
    <property type="project" value="TreeGrafter"/>
</dbReference>
<reference evidence="2" key="1">
    <citation type="journal article" date="2020" name="Stud. Mycol.">
        <title>101 Dothideomycetes genomes: a test case for predicting lifestyles and emergence of pathogens.</title>
        <authorList>
            <person name="Haridas S."/>
            <person name="Albert R."/>
            <person name="Binder M."/>
            <person name="Bloem J."/>
            <person name="Labutti K."/>
            <person name="Salamov A."/>
            <person name="Andreopoulos B."/>
            <person name="Baker S."/>
            <person name="Barry K."/>
            <person name="Bills G."/>
            <person name="Bluhm B."/>
            <person name="Cannon C."/>
            <person name="Castanera R."/>
            <person name="Culley D."/>
            <person name="Daum C."/>
            <person name="Ezra D."/>
            <person name="Gonzalez J."/>
            <person name="Henrissat B."/>
            <person name="Kuo A."/>
            <person name="Liang C."/>
            <person name="Lipzen A."/>
            <person name="Lutzoni F."/>
            <person name="Magnuson J."/>
            <person name="Mondo S."/>
            <person name="Nolan M."/>
            <person name="Ohm R."/>
            <person name="Pangilinan J."/>
            <person name="Park H.-J."/>
            <person name="Ramirez L."/>
            <person name="Alfaro M."/>
            <person name="Sun H."/>
            <person name="Tritt A."/>
            <person name="Yoshinaga Y."/>
            <person name="Zwiers L.-H."/>
            <person name="Turgeon B."/>
            <person name="Goodwin S."/>
            <person name="Spatafora J."/>
            <person name="Crous P."/>
            <person name="Grigoriev I."/>
        </authorList>
    </citation>
    <scope>NUCLEOTIDE SEQUENCE</scope>
    <source>
        <strain evidence="2">CBS 161.51</strain>
    </source>
</reference>
<organism evidence="2 3">
    <name type="scientific">Clathrospora elynae</name>
    <dbReference type="NCBI Taxonomy" id="706981"/>
    <lineage>
        <taxon>Eukaryota</taxon>
        <taxon>Fungi</taxon>
        <taxon>Dikarya</taxon>
        <taxon>Ascomycota</taxon>
        <taxon>Pezizomycotina</taxon>
        <taxon>Dothideomycetes</taxon>
        <taxon>Pleosporomycetidae</taxon>
        <taxon>Pleosporales</taxon>
        <taxon>Diademaceae</taxon>
        <taxon>Clathrospora</taxon>
    </lineage>
</organism>
<evidence type="ECO:0000256" key="1">
    <source>
        <dbReference type="SAM" id="MobiDB-lite"/>
    </source>
</evidence>
<feature type="compositionally biased region" description="Basic and acidic residues" evidence="1">
    <location>
        <begin position="85"/>
        <end position="96"/>
    </location>
</feature>
<protein>
    <recommendedName>
        <fullName evidence="4">Rpr2-domain-containing protein</fullName>
    </recommendedName>
</protein>
<gene>
    <name evidence="2" type="ORF">EJ02DRAFT_93657</name>
</gene>
<name>A0A6A5SXM2_9PLEO</name>
<feature type="region of interest" description="Disordered" evidence="1">
    <location>
        <begin position="75"/>
        <end position="96"/>
    </location>
</feature>
<dbReference type="InterPro" id="IPR007175">
    <property type="entry name" value="Rpr2/Snm1/Rpp21"/>
</dbReference>
<proteinExistence type="predicted"/>
<feature type="compositionally biased region" description="Basic residues" evidence="1">
    <location>
        <begin position="120"/>
        <end position="130"/>
    </location>
</feature>
<keyword evidence="3" id="KW-1185">Reference proteome</keyword>
<dbReference type="EMBL" id="ML976016">
    <property type="protein sequence ID" value="KAF1944472.1"/>
    <property type="molecule type" value="Genomic_DNA"/>
</dbReference>
<dbReference type="PANTHER" id="PTHR14742:SF3">
    <property type="entry name" value="RIBONUCLEASE MRP PROTEIN SUBUNIT SNM1"/>
    <property type="match status" value="1"/>
</dbReference>
<dbReference type="Pfam" id="PF04032">
    <property type="entry name" value="Rpr2"/>
    <property type="match status" value="1"/>
</dbReference>
<feature type="region of interest" description="Disordered" evidence="1">
    <location>
        <begin position="118"/>
        <end position="147"/>
    </location>
</feature>
<dbReference type="Proteomes" id="UP000800038">
    <property type="component" value="Unassembled WGS sequence"/>
</dbReference>
<evidence type="ECO:0000313" key="2">
    <source>
        <dbReference type="EMBL" id="KAF1944472.1"/>
    </source>
</evidence>
<evidence type="ECO:0008006" key="4">
    <source>
        <dbReference type="Google" id="ProtNLM"/>
    </source>
</evidence>
<accession>A0A6A5SXM2</accession>